<evidence type="ECO:0000313" key="3">
    <source>
        <dbReference type="RefSeq" id="XP_033535900.1"/>
    </source>
</evidence>
<dbReference type="Proteomes" id="UP000504638">
    <property type="component" value="Unplaced"/>
</dbReference>
<reference evidence="3" key="2">
    <citation type="submission" date="2020-04" db="EMBL/GenBank/DDBJ databases">
        <authorList>
            <consortium name="NCBI Genome Project"/>
        </authorList>
    </citation>
    <scope>NUCLEOTIDE SEQUENCE</scope>
    <source>
        <strain evidence="3">CBS 781.70</strain>
    </source>
</reference>
<dbReference type="PANTHER" id="PTHR36124">
    <property type="match status" value="1"/>
</dbReference>
<evidence type="ECO:0008006" key="4">
    <source>
        <dbReference type="Google" id="ProtNLM"/>
    </source>
</evidence>
<reference evidence="3" key="3">
    <citation type="submission" date="2025-04" db="UniProtKB">
        <authorList>
            <consortium name="RefSeq"/>
        </authorList>
    </citation>
    <scope>IDENTIFICATION</scope>
    <source>
        <strain evidence="3">CBS 781.70</strain>
    </source>
</reference>
<name>A0A6G1G8T2_9PEZI</name>
<protein>
    <recommendedName>
        <fullName evidence="4">ER-bound oxygenase mpaB/mpaB'/Rubber oxygenase catalytic domain-containing protein</fullName>
    </recommendedName>
</protein>
<reference evidence="1 3" key="1">
    <citation type="submission" date="2020-01" db="EMBL/GenBank/DDBJ databases">
        <authorList>
            <consortium name="DOE Joint Genome Institute"/>
            <person name="Haridas S."/>
            <person name="Albert R."/>
            <person name="Binder M."/>
            <person name="Bloem J."/>
            <person name="Labutti K."/>
            <person name="Salamov A."/>
            <person name="Andreopoulos B."/>
            <person name="Baker S.E."/>
            <person name="Barry K."/>
            <person name="Bills G."/>
            <person name="Bluhm B.H."/>
            <person name="Cannon C."/>
            <person name="Castanera R."/>
            <person name="Culley D.E."/>
            <person name="Daum C."/>
            <person name="Ezra D."/>
            <person name="Gonzalez J.B."/>
            <person name="Henrissat B."/>
            <person name="Kuo A."/>
            <person name="Liang C."/>
            <person name="Lipzen A."/>
            <person name="Lutzoni F."/>
            <person name="Magnuson J."/>
            <person name="Mondo S."/>
            <person name="Nolan M."/>
            <person name="Ohm R."/>
            <person name="Pangilinan J."/>
            <person name="Park H.-J."/>
            <person name="Ramirez L."/>
            <person name="Alfaro M."/>
            <person name="Sun H."/>
            <person name="Tritt A."/>
            <person name="Yoshinaga Y."/>
            <person name="Zwiers L.-H."/>
            <person name="Turgeon B.G."/>
            <person name="Goodwin S.B."/>
            <person name="Spatafora J.W."/>
            <person name="Crous P.W."/>
            <person name="Grigoriev I.V."/>
        </authorList>
    </citation>
    <scope>NUCLEOTIDE SEQUENCE</scope>
    <source>
        <strain evidence="1 3">CBS 781.70</strain>
    </source>
</reference>
<dbReference type="OrthoDB" id="545169at2759"/>
<organism evidence="1">
    <name type="scientific">Eremomyces bilateralis CBS 781.70</name>
    <dbReference type="NCBI Taxonomy" id="1392243"/>
    <lineage>
        <taxon>Eukaryota</taxon>
        <taxon>Fungi</taxon>
        <taxon>Dikarya</taxon>
        <taxon>Ascomycota</taxon>
        <taxon>Pezizomycotina</taxon>
        <taxon>Dothideomycetes</taxon>
        <taxon>Dothideomycetes incertae sedis</taxon>
        <taxon>Eremomycetales</taxon>
        <taxon>Eremomycetaceae</taxon>
        <taxon>Eremomyces</taxon>
    </lineage>
</organism>
<keyword evidence="2" id="KW-1185">Reference proteome</keyword>
<gene>
    <name evidence="1 3" type="ORF">P152DRAFT_465172</name>
</gene>
<dbReference type="RefSeq" id="XP_033535900.1">
    <property type="nucleotide sequence ID" value="XM_033680613.1"/>
</dbReference>
<sequence>MSSSLSTDFVRQLLEKIIARIELSKSQLLQLPWGTYLAPRNVAVASIAYLLLVRLLRYRRRDKIHAKFPFPTRDSLSRMTTLQAWEINKMLGEYEFPFMGQKALQFALFRTYGIPTISKLLVDTKQLSDVSLASKQRYADTEVLIGEFVINPPDSERTINAISRMNYLHSGYRKSGKISNDDLLYTLSLFALEPIKFVGMYEWRGNSELEKCAVGVFWKAIGDAQGISFEALRRFHMGWKDGLEWLEDVQEWATKYEQQHMVPSEYNKKTADETVRILVYDVPGPLKWIGNQFVSCLMDEKLRTAMMYPPPYAPLKFTVDTGLLVRKYFLRYLALPRIIPFKAFSQPDPKTGRSHKVLYMSEPWYIPATFANRWGITAWYKWTMGLPYPGDPKYEPDGYDLEEVGPKLFRGKGKKEMEETRRTLTEARRGGCPFAV</sequence>
<dbReference type="EMBL" id="ML975153">
    <property type="protein sequence ID" value="KAF1814269.1"/>
    <property type="molecule type" value="Genomic_DNA"/>
</dbReference>
<dbReference type="PANTHER" id="PTHR36124:SF1">
    <property type="entry name" value="ER-BOUND OXYGENASE MPAB_MPAB'_RUBBER OXYGENASE CATALYTIC DOMAIN-CONTAINING PROTEIN"/>
    <property type="match status" value="1"/>
</dbReference>
<proteinExistence type="predicted"/>
<evidence type="ECO:0000313" key="2">
    <source>
        <dbReference type="Proteomes" id="UP000504638"/>
    </source>
</evidence>
<dbReference type="GeneID" id="54421183"/>
<dbReference type="InterPro" id="IPR046366">
    <property type="entry name" value="MPAB"/>
</dbReference>
<dbReference type="AlphaFoldDB" id="A0A6G1G8T2"/>
<dbReference type="GO" id="GO:0016491">
    <property type="term" value="F:oxidoreductase activity"/>
    <property type="evidence" value="ECO:0007669"/>
    <property type="project" value="InterPro"/>
</dbReference>
<accession>A0A6G1G8T2</accession>
<evidence type="ECO:0000313" key="1">
    <source>
        <dbReference type="EMBL" id="KAF1814269.1"/>
    </source>
</evidence>